<dbReference type="InterPro" id="IPR050983">
    <property type="entry name" value="GST_Omega/HSP26"/>
</dbReference>
<proteinExistence type="predicted"/>
<dbReference type="AlphaFoldDB" id="A0A934IQ58"/>
<protein>
    <submittedName>
        <fullName evidence="3">Glutathione S-transferase family protein</fullName>
    </submittedName>
</protein>
<dbReference type="PROSITE" id="PS50405">
    <property type="entry name" value="GST_CTER"/>
    <property type="match status" value="1"/>
</dbReference>
<reference evidence="3" key="1">
    <citation type="submission" date="2020-12" db="EMBL/GenBank/DDBJ databases">
        <title>Bacterial taxonomy.</title>
        <authorList>
            <person name="Pan X."/>
        </authorList>
    </citation>
    <scope>NUCLEOTIDE SEQUENCE</scope>
    <source>
        <strain evidence="3">B2012</strain>
    </source>
</reference>
<dbReference type="InterPro" id="IPR004045">
    <property type="entry name" value="Glutathione_S-Trfase_N"/>
</dbReference>
<comment type="caution">
    <text evidence="3">The sequence shown here is derived from an EMBL/GenBank/DDBJ whole genome shotgun (WGS) entry which is preliminary data.</text>
</comment>
<dbReference type="InterPro" id="IPR036282">
    <property type="entry name" value="Glutathione-S-Trfase_C_sf"/>
</dbReference>
<dbReference type="Gene3D" id="1.20.1050.10">
    <property type="match status" value="1"/>
</dbReference>
<dbReference type="Proteomes" id="UP000609531">
    <property type="component" value="Unassembled WGS sequence"/>
</dbReference>
<dbReference type="Gene3D" id="3.40.30.10">
    <property type="entry name" value="Glutaredoxin"/>
    <property type="match status" value="1"/>
</dbReference>
<dbReference type="SUPFAM" id="SSF47616">
    <property type="entry name" value="GST C-terminal domain-like"/>
    <property type="match status" value="1"/>
</dbReference>
<organism evidence="3 4">
    <name type="scientific">Acuticoccus mangrovi</name>
    <dbReference type="NCBI Taxonomy" id="2796142"/>
    <lineage>
        <taxon>Bacteria</taxon>
        <taxon>Pseudomonadati</taxon>
        <taxon>Pseudomonadota</taxon>
        <taxon>Alphaproteobacteria</taxon>
        <taxon>Hyphomicrobiales</taxon>
        <taxon>Amorphaceae</taxon>
        <taxon>Acuticoccus</taxon>
    </lineage>
</organism>
<dbReference type="PANTHER" id="PTHR43968">
    <property type="match status" value="1"/>
</dbReference>
<name>A0A934IQ58_9HYPH</name>
<dbReference type="CDD" id="cd03205">
    <property type="entry name" value="GST_C_6"/>
    <property type="match status" value="1"/>
</dbReference>
<keyword evidence="4" id="KW-1185">Reference proteome</keyword>
<evidence type="ECO:0000259" key="2">
    <source>
        <dbReference type="PROSITE" id="PS50405"/>
    </source>
</evidence>
<evidence type="ECO:0000313" key="3">
    <source>
        <dbReference type="EMBL" id="MBJ3776675.1"/>
    </source>
</evidence>
<dbReference type="Pfam" id="PF13410">
    <property type="entry name" value="GST_C_2"/>
    <property type="match status" value="1"/>
</dbReference>
<feature type="domain" description="GST N-terminal" evidence="1">
    <location>
        <begin position="1"/>
        <end position="82"/>
    </location>
</feature>
<dbReference type="GO" id="GO:0005737">
    <property type="term" value="C:cytoplasm"/>
    <property type="evidence" value="ECO:0007669"/>
    <property type="project" value="TreeGrafter"/>
</dbReference>
<evidence type="ECO:0000259" key="1">
    <source>
        <dbReference type="PROSITE" id="PS50404"/>
    </source>
</evidence>
<gene>
    <name evidence="3" type="ORF">JCR33_13295</name>
</gene>
<dbReference type="SUPFAM" id="SSF52833">
    <property type="entry name" value="Thioredoxin-like"/>
    <property type="match status" value="1"/>
</dbReference>
<dbReference type="InterPro" id="IPR036249">
    <property type="entry name" value="Thioredoxin-like_sf"/>
</dbReference>
<dbReference type="PANTHER" id="PTHR43968:SF6">
    <property type="entry name" value="GLUTATHIONE S-TRANSFERASE OMEGA"/>
    <property type="match status" value="1"/>
</dbReference>
<evidence type="ECO:0000313" key="4">
    <source>
        <dbReference type="Proteomes" id="UP000609531"/>
    </source>
</evidence>
<dbReference type="RefSeq" id="WP_198882569.1">
    <property type="nucleotide sequence ID" value="NZ_JAEKJA010000010.1"/>
</dbReference>
<feature type="domain" description="GST C-terminal" evidence="2">
    <location>
        <begin position="79"/>
        <end position="202"/>
    </location>
</feature>
<dbReference type="PROSITE" id="PS50404">
    <property type="entry name" value="GST_NTER"/>
    <property type="match status" value="1"/>
</dbReference>
<sequence>MKLYSTPATPFGRTVEVVAHELGLHEDIEVIATKVAPTNPNLEYQQFAPLRKIPALVTEEGKLIVDSPVIAEYLAARVGDTALFAQGQPSHFDVMTRYAIARGATECCVASRYEIAVRPPELRWDKWIEDQFDRVGAALTMFEATPPTSGGRLTIADISLAVLLLYLDFRFDDYGWRSRYPTLVAWLEPIAARPSFVATKAS</sequence>
<dbReference type="EMBL" id="JAEKJA010000010">
    <property type="protein sequence ID" value="MBJ3776675.1"/>
    <property type="molecule type" value="Genomic_DNA"/>
</dbReference>
<dbReference type="Pfam" id="PF13409">
    <property type="entry name" value="GST_N_2"/>
    <property type="match status" value="1"/>
</dbReference>
<accession>A0A934IQ58</accession>
<dbReference type="InterPro" id="IPR010987">
    <property type="entry name" value="Glutathione-S-Trfase_C-like"/>
</dbReference>